<comment type="caution">
    <text evidence="2">The sequence shown here is derived from an EMBL/GenBank/DDBJ whole genome shotgun (WGS) entry which is preliminary data.</text>
</comment>
<feature type="region of interest" description="Disordered" evidence="1">
    <location>
        <begin position="251"/>
        <end position="280"/>
    </location>
</feature>
<protein>
    <submittedName>
        <fullName evidence="2">Uncharacterized protein</fullName>
    </submittedName>
</protein>
<feature type="region of interest" description="Disordered" evidence="1">
    <location>
        <begin position="906"/>
        <end position="926"/>
    </location>
</feature>
<evidence type="ECO:0000256" key="1">
    <source>
        <dbReference type="SAM" id="MobiDB-lite"/>
    </source>
</evidence>
<organism evidence="2 3">
    <name type="scientific">Paragonimus westermani</name>
    <dbReference type="NCBI Taxonomy" id="34504"/>
    <lineage>
        <taxon>Eukaryota</taxon>
        <taxon>Metazoa</taxon>
        <taxon>Spiralia</taxon>
        <taxon>Lophotrochozoa</taxon>
        <taxon>Platyhelminthes</taxon>
        <taxon>Trematoda</taxon>
        <taxon>Digenea</taxon>
        <taxon>Plagiorchiida</taxon>
        <taxon>Troglotremata</taxon>
        <taxon>Troglotrematidae</taxon>
        <taxon>Paragonimus</taxon>
    </lineage>
</organism>
<proteinExistence type="predicted"/>
<evidence type="ECO:0000313" key="3">
    <source>
        <dbReference type="Proteomes" id="UP000324629"/>
    </source>
</evidence>
<accession>A0A5J4N635</accession>
<gene>
    <name evidence="2" type="ORF">DEA37_0008057</name>
</gene>
<reference evidence="2 3" key="1">
    <citation type="journal article" date="2019" name="Gigascience">
        <title>Whole-genome sequence of the oriental lung fluke Paragonimus westermani.</title>
        <authorList>
            <person name="Oey H."/>
            <person name="Zakrzewski M."/>
            <person name="Narain K."/>
            <person name="Devi K.R."/>
            <person name="Agatsuma T."/>
            <person name="Nawaratna S."/>
            <person name="Gobert G.N."/>
            <person name="Jones M.K."/>
            <person name="Ragan M.A."/>
            <person name="McManus D.P."/>
            <person name="Krause L."/>
        </authorList>
    </citation>
    <scope>NUCLEOTIDE SEQUENCE [LARGE SCALE GENOMIC DNA]</scope>
    <source>
        <strain evidence="2 3">IND2009</strain>
    </source>
</reference>
<feature type="compositionally biased region" description="Basic residues" evidence="1">
    <location>
        <begin position="268"/>
        <end position="280"/>
    </location>
</feature>
<name>A0A5J4N635_9TREM</name>
<evidence type="ECO:0000313" key="2">
    <source>
        <dbReference type="EMBL" id="KAA3671002.1"/>
    </source>
</evidence>
<keyword evidence="3" id="KW-1185">Reference proteome</keyword>
<dbReference type="Proteomes" id="UP000324629">
    <property type="component" value="Unassembled WGS sequence"/>
</dbReference>
<sequence>MCFGYSLAMEEHKDPWNDICPVLSTAYYPEWWNVHTHRCNHHCRIPTHQDNFGRGRALFADWGRVGAVKVCLKDKDVQILPQLSDSLKNKLFYCAVPSPLLAAGYRQRSCSSDSCEDKFAGSAVGANFSASLCDLASVYDFGYTGHLYDPVLFDQAAANFLCGKLLGLLRPNAGILHERSANAATVLECLEQLEKLAVMGQDCTTEGDQLAVLSCIQSHLRPEHAESVICSDEDATANNVIDQLPLIENHGEDSEIARQNDSTERLLGKRRRKTSKSPSKHRLPLTFEKFLDYDTSTNEHRLLAALDPFVIRLASRSVHPDYRGHGLLCTSDDLLLWSTPHPICSHSVPRLWHNVPDRCTSENQINPIFVDVPGVFLPQTRLCELDVASVKSTSNYAVVTRWISPSQGSCTNVQFMQLHISDDSRLSCISHAFRPELPSQSTSVCLNPWLPGEFAAAGHCSRSPGDTLGYVQVYSATGDRNEIPAWSCHINLEDCIDGQLGDHVGTMNAAGFTGITDPVQSSLMTYISSFSTNSWKHIAQSPIGSVATNFGLRIGYASHPGELCCSTTRRMLLMDTRQTKVAQELFTLSPNPTGPLSRFSMTECLTCVPSKFFGDVYALGATPFSLFMLDKRMPGRTVLHWSHSLLGSPVYLHWCSVDQLIRDVYDLPQFFLSVAAQFPADIGLVGLNVSPPGQASGGPQLVGPSISGSRLTELTYNTHLKLPARLLNKESTRSRLQASFCGMVSRVHSHQNTKDADVEVIGLTSHGDLFKHTWAFGEPRAIELSQQNRKCNGDWLSGLICSPTKTPPVEKEADRVADYNIDLTQLSRLEPHKFELSGHSTPEPGEETNVMPASKDASLTKNNCWDFTNLPPASDFSGRVVKSSTHLVSDLKSIWGSKKLLKDTALPRTDPQPVRPVPFSSQRCAEEKRRRTELDSLTVAAKQRLRRLKAVIDYVIQSNH</sequence>
<feature type="compositionally biased region" description="Basic and acidic residues" evidence="1">
    <location>
        <begin position="251"/>
        <end position="267"/>
    </location>
</feature>
<dbReference type="EMBL" id="QNGE01007540">
    <property type="protein sequence ID" value="KAA3671002.1"/>
    <property type="molecule type" value="Genomic_DNA"/>
</dbReference>
<dbReference type="AlphaFoldDB" id="A0A5J4N635"/>